<name>A0AAD9CGA3_DISEL</name>
<protein>
    <submittedName>
        <fullName evidence="2">Protocadherin Fat 4</fullName>
    </submittedName>
</protein>
<sequence length="73" mass="7801">MARDQEQPVTAGEARVGTVGGIKSHNLSHRSTPIPSLSLPGGEAAANRERSGPQPLVFPLQCEMLLRWAPSLQ</sequence>
<evidence type="ECO:0000256" key="1">
    <source>
        <dbReference type="SAM" id="MobiDB-lite"/>
    </source>
</evidence>
<dbReference type="AlphaFoldDB" id="A0AAD9CGA3"/>
<dbReference type="EMBL" id="JASDAP010000007">
    <property type="protein sequence ID" value="KAK1900707.1"/>
    <property type="molecule type" value="Genomic_DNA"/>
</dbReference>
<evidence type="ECO:0000313" key="3">
    <source>
        <dbReference type="Proteomes" id="UP001228049"/>
    </source>
</evidence>
<organism evidence="2 3">
    <name type="scientific">Dissostichus eleginoides</name>
    <name type="common">Patagonian toothfish</name>
    <name type="synonym">Dissostichus amissus</name>
    <dbReference type="NCBI Taxonomy" id="100907"/>
    <lineage>
        <taxon>Eukaryota</taxon>
        <taxon>Metazoa</taxon>
        <taxon>Chordata</taxon>
        <taxon>Craniata</taxon>
        <taxon>Vertebrata</taxon>
        <taxon>Euteleostomi</taxon>
        <taxon>Actinopterygii</taxon>
        <taxon>Neopterygii</taxon>
        <taxon>Teleostei</taxon>
        <taxon>Neoteleostei</taxon>
        <taxon>Acanthomorphata</taxon>
        <taxon>Eupercaria</taxon>
        <taxon>Perciformes</taxon>
        <taxon>Notothenioidei</taxon>
        <taxon>Nototheniidae</taxon>
        <taxon>Dissostichus</taxon>
    </lineage>
</organism>
<feature type="non-terminal residue" evidence="2">
    <location>
        <position position="1"/>
    </location>
</feature>
<dbReference type="Proteomes" id="UP001228049">
    <property type="component" value="Unassembled WGS sequence"/>
</dbReference>
<feature type="region of interest" description="Disordered" evidence="1">
    <location>
        <begin position="1"/>
        <end position="52"/>
    </location>
</feature>
<gene>
    <name evidence="2" type="ORF">KUDE01_001494</name>
</gene>
<accession>A0AAD9CGA3</accession>
<comment type="caution">
    <text evidence="2">The sequence shown here is derived from an EMBL/GenBank/DDBJ whole genome shotgun (WGS) entry which is preliminary data.</text>
</comment>
<reference evidence="2" key="1">
    <citation type="submission" date="2023-04" db="EMBL/GenBank/DDBJ databases">
        <title>Chromosome-level genome of Chaenocephalus aceratus.</title>
        <authorList>
            <person name="Park H."/>
        </authorList>
    </citation>
    <scope>NUCLEOTIDE SEQUENCE</scope>
    <source>
        <strain evidence="2">DE</strain>
        <tissue evidence="2">Muscle</tissue>
    </source>
</reference>
<evidence type="ECO:0000313" key="2">
    <source>
        <dbReference type="EMBL" id="KAK1900707.1"/>
    </source>
</evidence>
<proteinExistence type="predicted"/>
<keyword evidence="3" id="KW-1185">Reference proteome</keyword>